<dbReference type="Proteomes" id="UP000814033">
    <property type="component" value="Unassembled WGS sequence"/>
</dbReference>
<protein>
    <submittedName>
        <fullName evidence="1">Uncharacterized protein</fullName>
    </submittedName>
</protein>
<reference evidence="1" key="1">
    <citation type="submission" date="2021-02" db="EMBL/GenBank/DDBJ databases">
        <authorList>
            <consortium name="DOE Joint Genome Institute"/>
            <person name="Ahrendt S."/>
            <person name="Looney B.P."/>
            <person name="Miyauchi S."/>
            <person name="Morin E."/>
            <person name="Drula E."/>
            <person name="Courty P.E."/>
            <person name="Chicoki N."/>
            <person name="Fauchery L."/>
            <person name="Kohler A."/>
            <person name="Kuo A."/>
            <person name="Labutti K."/>
            <person name="Pangilinan J."/>
            <person name="Lipzen A."/>
            <person name="Riley R."/>
            <person name="Andreopoulos W."/>
            <person name="He G."/>
            <person name="Johnson J."/>
            <person name="Barry K.W."/>
            <person name="Grigoriev I.V."/>
            <person name="Nagy L."/>
            <person name="Hibbett D."/>
            <person name="Henrissat B."/>
            <person name="Matheny P.B."/>
            <person name="Labbe J."/>
            <person name="Martin F."/>
        </authorList>
    </citation>
    <scope>NUCLEOTIDE SEQUENCE</scope>
    <source>
        <strain evidence="1">FP105234-sp</strain>
    </source>
</reference>
<evidence type="ECO:0000313" key="1">
    <source>
        <dbReference type="EMBL" id="KAI0046614.1"/>
    </source>
</evidence>
<gene>
    <name evidence="1" type="ORF">FA95DRAFT_1582978</name>
</gene>
<keyword evidence="2" id="KW-1185">Reference proteome</keyword>
<proteinExistence type="predicted"/>
<dbReference type="EMBL" id="MU275921">
    <property type="protein sequence ID" value="KAI0046614.1"/>
    <property type="molecule type" value="Genomic_DNA"/>
</dbReference>
<evidence type="ECO:0000313" key="2">
    <source>
        <dbReference type="Proteomes" id="UP000814033"/>
    </source>
</evidence>
<accession>A0ACB8RQR9</accession>
<reference evidence="1" key="2">
    <citation type="journal article" date="2022" name="New Phytol.">
        <title>Evolutionary transition to the ectomycorrhizal habit in the genomes of a hyperdiverse lineage of mushroom-forming fungi.</title>
        <authorList>
            <person name="Looney B."/>
            <person name="Miyauchi S."/>
            <person name="Morin E."/>
            <person name="Drula E."/>
            <person name="Courty P.E."/>
            <person name="Kohler A."/>
            <person name="Kuo A."/>
            <person name="LaButti K."/>
            <person name="Pangilinan J."/>
            <person name="Lipzen A."/>
            <person name="Riley R."/>
            <person name="Andreopoulos W."/>
            <person name="He G."/>
            <person name="Johnson J."/>
            <person name="Nolan M."/>
            <person name="Tritt A."/>
            <person name="Barry K.W."/>
            <person name="Grigoriev I.V."/>
            <person name="Nagy L.G."/>
            <person name="Hibbett D."/>
            <person name="Henrissat B."/>
            <person name="Matheny P.B."/>
            <person name="Labbe J."/>
            <person name="Martin F.M."/>
        </authorList>
    </citation>
    <scope>NUCLEOTIDE SEQUENCE</scope>
    <source>
        <strain evidence="1">FP105234-sp</strain>
    </source>
</reference>
<comment type="caution">
    <text evidence="1">The sequence shown here is derived from an EMBL/GenBank/DDBJ whole genome shotgun (WGS) entry which is preliminary data.</text>
</comment>
<name>A0ACB8RQR9_9AGAM</name>
<sequence>MFSLLGRPEQADFSAELRDEQDWKVGTLKTVEHYLDVVAFAVDPVTSLIAVGTIGGSIRIFGAPGVETGLTLPTSAPVKFLQFSSNLIKLVCIDENDKLYLWDLSAVGQIKLEATSRFERPVTSLTLSPSLSHAYIALETGVVKAYDLLCRRQSDYSIPNAWDLYEEELAGSGMIVDKDGSSRIPIDVVIHPRNLNLIFVAYGGGIVLIDIKERKTLRTYELLIPAGAPGGAGYTDPDLLKHRRPLVTSLTFHPAGHFFAVGHVDGCIAFWAVDDDSQPLLVRTLDDIDVQLVDGEKLEEYLPDGPHSGNVQPPHDPREPIFRLAWSGYPNSSDPRGGKTSLIILGGQFNGDPFGINALWLPAFNPPAPPASPPTSESLHPFFRKAMRESLEPLDAYFYRTPGLTQDFLLIPRTNPHFAGTFDPIAILLLFESEEHTRTVEAHQFPPPAFLVPTEAASGGTAQDTGVDDTDALEADLASTLQSMKLVTDPQRLELPPSLWSGPHALLQVSLVSIDRVAYETLSAGGHPAPMELTLCGGIAAPDDGVLSEIKYAKFEPFRVLLTLHSNLSICITDISVQQLIPTTSSPFTSACPRLLPALTIDVFSVLGAPNIVAATPHGLMEQARINGAYLTTEALEVAVTLNSGEVIVYQLRDQPGLGARERHLKDSRLVSLEHLPVDEGLRFKPCFMLTCSSPLSAFATSDIGFLAAAYLDGSLSVVNMRGPSIMLHIDFESQRQKNKHSILLHKSPTVDPVADLAWTICNLKSDLTPRVRLVAVRASGQTQIYTLTRDVHGAWSIASPPREAETTQAALPGGTFVLDARTGAPCKADKNRLAVALAAENASPGAGEDDGPRCLLVVAGYRGVRCCTDLGEARVSRAEWGSKAGNVILAQVVEKNGSYALVAVTDKHEALVYSLPALEFLHTLPLPITSPYPPSLDSTGDFVTVTPLRTTPASLRPPRAASPTPSSASRSSHSPSRASSISSAHLPSVSLPPPGPARLTRLDTLFNVRRGYHVPLVALSDRRDGQPLPPVPPQPLAISAGPAGWLSAAGSWFGGMVGTGSVSGDQIDAMLAGPDRPVPEKPAPRGATGKYADWEDKPKGLAAEAAKTNSALYNRLHAAISERGEMLGDLENSFNSLEEGSKSMVAQAKRLAAKETTKSFFSFR</sequence>
<organism evidence="1 2">
    <name type="scientific">Auriscalpium vulgare</name>
    <dbReference type="NCBI Taxonomy" id="40419"/>
    <lineage>
        <taxon>Eukaryota</taxon>
        <taxon>Fungi</taxon>
        <taxon>Dikarya</taxon>
        <taxon>Basidiomycota</taxon>
        <taxon>Agaricomycotina</taxon>
        <taxon>Agaricomycetes</taxon>
        <taxon>Russulales</taxon>
        <taxon>Auriscalpiaceae</taxon>
        <taxon>Auriscalpium</taxon>
    </lineage>
</organism>